<dbReference type="OrthoDB" id="1898221at2759"/>
<keyword evidence="6" id="KW-1185">Reference proteome</keyword>
<reference evidence="5 6" key="1">
    <citation type="submission" date="2018-06" db="EMBL/GenBank/DDBJ databases">
        <title>Comparative genomics reveals the genomic features of Rhizophagus irregularis, R. cerebriforme, R. diaphanum and Gigaspora rosea, and their symbiotic lifestyle signature.</title>
        <authorList>
            <person name="Morin E."/>
            <person name="San Clemente H."/>
            <person name="Chen E.C.H."/>
            <person name="De La Providencia I."/>
            <person name="Hainaut M."/>
            <person name="Kuo A."/>
            <person name="Kohler A."/>
            <person name="Murat C."/>
            <person name="Tang N."/>
            <person name="Roy S."/>
            <person name="Loubradou J."/>
            <person name="Henrissat B."/>
            <person name="Grigoriev I.V."/>
            <person name="Corradi N."/>
            <person name="Roux C."/>
            <person name="Martin F.M."/>
        </authorList>
    </citation>
    <scope>NUCLEOTIDE SEQUENCE [LARGE SCALE GENOMIC DNA]</scope>
    <source>
        <strain evidence="5 6">DAOM 194757</strain>
    </source>
</reference>
<dbReference type="InterPro" id="IPR000873">
    <property type="entry name" value="AMP-dep_synth/lig_dom"/>
</dbReference>
<evidence type="ECO:0000313" key="6">
    <source>
        <dbReference type="Proteomes" id="UP000266673"/>
    </source>
</evidence>
<dbReference type="SUPFAM" id="SSF56801">
    <property type="entry name" value="Acetyl-CoA synthetase-like"/>
    <property type="match status" value="1"/>
</dbReference>
<feature type="domain" description="AMP-dependent synthetase/ligase" evidence="3">
    <location>
        <begin position="27"/>
        <end position="408"/>
    </location>
</feature>
<evidence type="ECO:0000259" key="4">
    <source>
        <dbReference type="Pfam" id="PF13193"/>
    </source>
</evidence>
<dbReference type="Gene3D" id="3.40.50.980">
    <property type="match status" value="2"/>
</dbReference>
<dbReference type="STRING" id="44941.A0A397ULP0"/>
<dbReference type="EMBL" id="QKWP01001165">
    <property type="protein sequence ID" value="RIB11170.1"/>
    <property type="molecule type" value="Genomic_DNA"/>
</dbReference>
<evidence type="ECO:0000256" key="1">
    <source>
        <dbReference type="ARBA" id="ARBA00006432"/>
    </source>
</evidence>
<dbReference type="Pfam" id="PF13193">
    <property type="entry name" value="AMP-binding_C"/>
    <property type="match status" value="1"/>
</dbReference>
<comment type="similarity">
    <text evidence="1">Belongs to the ATP-dependent AMP-binding enzyme family.</text>
</comment>
<dbReference type="Gene3D" id="3.30.300.30">
    <property type="match status" value="1"/>
</dbReference>
<proteinExistence type="inferred from homology"/>
<dbReference type="InterPro" id="IPR045851">
    <property type="entry name" value="AMP-bd_C_sf"/>
</dbReference>
<gene>
    <name evidence="5" type="ORF">C2G38_2204128</name>
</gene>
<dbReference type="PANTHER" id="PTHR24096:SF149">
    <property type="entry name" value="AMP-BINDING DOMAIN-CONTAINING PROTEIN-RELATED"/>
    <property type="match status" value="1"/>
</dbReference>
<protein>
    <submittedName>
        <fullName evidence="5">Uncharacterized protein</fullName>
    </submittedName>
</protein>
<dbReference type="AlphaFoldDB" id="A0A397ULP0"/>
<name>A0A397ULP0_9GLOM</name>
<accession>A0A397ULP0</accession>
<evidence type="ECO:0000256" key="2">
    <source>
        <dbReference type="ARBA" id="ARBA00022598"/>
    </source>
</evidence>
<evidence type="ECO:0000313" key="5">
    <source>
        <dbReference type="EMBL" id="RIB11170.1"/>
    </source>
</evidence>
<dbReference type="Proteomes" id="UP000266673">
    <property type="component" value="Unassembled WGS sequence"/>
</dbReference>
<feature type="domain" description="AMP-binding enzyme C-terminal" evidence="4">
    <location>
        <begin position="458"/>
        <end position="538"/>
    </location>
</feature>
<dbReference type="InterPro" id="IPR025110">
    <property type="entry name" value="AMP-bd_C"/>
</dbReference>
<dbReference type="Pfam" id="PF00501">
    <property type="entry name" value="AMP-binding"/>
    <property type="match status" value="1"/>
</dbReference>
<comment type="caution">
    <text evidence="5">The sequence shown here is derived from an EMBL/GenBank/DDBJ whole genome shotgun (WGS) entry which is preliminary data.</text>
</comment>
<dbReference type="GO" id="GO:0016405">
    <property type="term" value="F:CoA-ligase activity"/>
    <property type="evidence" value="ECO:0007669"/>
    <property type="project" value="TreeGrafter"/>
</dbReference>
<evidence type="ECO:0000259" key="3">
    <source>
        <dbReference type="Pfam" id="PF00501"/>
    </source>
</evidence>
<organism evidence="5 6">
    <name type="scientific">Gigaspora rosea</name>
    <dbReference type="NCBI Taxonomy" id="44941"/>
    <lineage>
        <taxon>Eukaryota</taxon>
        <taxon>Fungi</taxon>
        <taxon>Fungi incertae sedis</taxon>
        <taxon>Mucoromycota</taxon>
        <taxon>Glomeromycotina</taxon>
        <taxon>Glomeromycetes</taxon>
        <taxon>Diversisporales</taxon>
        <taxon>Gigasporaceae</taxon>
        <taxon>Gigaspora</taxon>
    </lineage>
</organism>
<dbReference type="PANTHER" id="PTHR24096">
    <property type="entry name" value="LONG-CHAIN-FATTY-ACID--COA LIGASE"/>
    <property type="match status" value="1"/>
</dbReference>
<dbReference type="InterPro" id="IPR042099">
    <property type="entry name" value="ANL_N_sf"/>
</dbReference>
<keyword evidence="2" id="KW-0436">Ligase</keyword>
<sequence length="565" mass="62555">MIFKSKYPDIKIPQAGIYQYVTSNPNKIPDEKVIFVDGVTGRSYTFGEFKHETKKFAAGLQDKLEFKRGDVLAIFSTNQVDYPIVLFGTIAAGGKVTTANPIYETTKLSYQLIDSGASVLIVHPEVLEAAIEASIDAKIPASRVLLFGDKEIKGYKPYRSVLITDRVIEPIYYTPEEAKSTTAYLFYSSGTTGKRKGIKITHTNIVVRWAQENSMDCKLGPHSIIMPILQLCNGWGSSILHYVLILGATAIIHSNFSVETICESIQKFKINHIYTIPPIILKLVNDPSAQQFDLSSVDMIICGGAPLTQQFDLSSVDMIICGGAPLSGQSEKKFYNMFKIPISQAYGLTETGVLTKFPDTMKNTVPGSVGFLVPNVKAKILSDDCHELGYNEPGELWIHGPNNLKGYLNNKVATDAATDEDGFFNTGDIVSVDEQGYYFVVDRKKEMIRGLGDVAPSELESILLTHTAVLDAAVIGYYSEKEARELPTAYVTIKNGYKQSRALAEEIQSFVDEKVLPYKKLRGGIFFIDKIPKNANGKILRRLLKESLKNDMKKSSIFDIGRISP</sequence>
<dbReference type="Gene3D" id="3.40.50.12780">
    <property type="entry name" value="N-terminal domain of ligase-like"/>
    <property type="match status" value="1"/>
</dbReference>